<proteinExistence type="inferred from homology"/>
<dbReference type="InterPro" id="IPR051794">
    <property type="entry name" value="PG_Endopeptidase_C40"/>
</dbReference>
<evidence type="ECO:0000256" key="2">
    <source>
        <dbReference type="ARBA" id="ARBA00022670"/>
    </source>
</evidence>
<evidence type="ECO:0000313" key="7">
    <source>
        <dbReference type="EMBL" id="PZM89607.1"/>
    </source>
</evidence>
<keyword evidence="4" id="KW-0788">Thiol protease</keyword>
<dbReference type="PROSITE" id="PS51935">
    <property type="entry name" value="NLPC_P60"/>
    <property type="match status" value="1"/>
</dbReference>
<protein>
    <submittedName>
        <fullName evidence="6">C40 family peptidase</fullName>
    </submittedName>
    <submittedName>
        <fullName evidence="7">NlpC/P60 family protein</fullName>
    </submittedName>
</protein>
<evidence type="ECO:0000259" key="5">
    <source>
        <dbReference type="PROSITE" id="PS51935"/>
    </source>
</evidence>
<accession>A0A2W4J7V0</accession>
<keyword evidence="3" id="KW-0378">Hydrolase</keyword>
<keyword evidence="2" id="KW-0645">Protease</keyword>
<dbReference type="Proteomes" id="UP000249324">
    <property type="component" value="Unassembled WGS sequence"/>
</dbReference>
<dbReference type="InterPro" id="IPR038765">
    <property type="entry name" value="Papain-like_cys_pep_sf"/>
</dbReference>
<dbReference type="GO" id="GO:0006508">
    <property type="term" value="P:proteolysis"/>
    <property type="evidence" value="ECO:0007669"/>
    <property type="project" value="UniProtKB-KW"/>
</dbReference>
<dbReference type="PANTHER" id="PTHR47359:SF3">
    <property type="entry name" value="NLP_P60 DOMAIN-CONTAINING PROTEIN-RELATED"/>
    <property type="match status" value="1"/>
</dbReference>
<reference evidence="6" key="4">
    <citation type="submission" date="2023-08" db="EMBL/GenBank/DDBJ databases">
        <authorList>
            <person name="Guima S.E.S."/>
            <person name="Martins L.F."/>
            <person name="Silva A.M."/>
            <person name="Setubal J.C."/>
        </authorList>
    </citation>
    <scope>NUCLEOTIDE SEQUENCE</scope>
    <source>
        <strain evidence="6">ZC4RG45</strain>
    </source>
</reference>
<dbReference type="PANTHER" id="PTHR47359">
    <property type="entry name" value="PEPTIDOGLYCAN DL-ENDOPEPTIDASE CWLO"/>
    <property type="match status" value="1"/>
</dbReference>
<reference evidence="6 8" key="3">
    <citation type="journal article" date="2021" name="BMC Genomics">
        <title>Genome-resolved metagenome and metatranscriptome analyses of thermophilic composting reveal key bacterial players and their metabolic interactions.</title>
        <authorList>
            <person name="Braga L.P.P."/>
            <person name="Pereira R.V."/>
            <person name="Martins L.F."/>
            <person name="Moura L.M.S."/>
            <person name="Sanchez F.B."/>
            <person name="Patane J.S.L."/>
            <person name="da Silva A.M."/>
            <person name="Setubal J.C."/>
        </authorList>
    </citation>
    <scope>NUCLEOTIDE SEQUENCE [LARGE SCALE GENOMIC DNA]</scope>
    <source>
        <strain evidence="6">ZC4RG45</strain>
    </source>
</reference>
<dbReference type="AlphaFoldDB" id="A0A2W4J7V0"/>
<dbReference type="EMBL" id="QGUI01000949">
    <property type="protein sequence ID" value="PZM89607.1"/>
    <property type="molecule type" value="Genomic_DNA"/>
</dbReference>
<evidence type="ECO:0000256" key="3">
    <source>
        <dbReference type="ARBA" id="ARBA00022801"/>
    </source>
</evidence>
<evidence type="ECO:0000256" key="1">
    <source>
        <dbReference type="ARBA" id="ARBA00007074"/>
    </source>
</evidence>
<evidence type="ECO:0000256" key="4">
    <source>
        <dbReference type="ARBA" id="ARBA00022807"/>
    </source>
</evidence>
<dbReference type="Pfam" id="PF00877">
    <property type="entry name" value="NLPC_P60"/>
    <property type="match status" value="1"/>
</dbReference>
<dbReference type="EMBL" id="QGUI02000352">
    <property type="protein sequence ID" value="MFO7194110.1"/>
    <property type="molecule type" value="Genomic_DNA"/>
</dbReference>
<reference evidence="6" key="2">
    <citation type="submission" date="2018-05" db="EMBL/GenBank/DDBJ databases">
        <authorList>
            <person name="Moura L."/>
            <person name="Setubal J.C."/>
        </authorList>
    </citation>
    <scope>NUCLEOTIDE SEQUENCE</scope>
    <source>
        <strain evidence="6">ZC4RG45</strain>
    </source>
</reference>
<sequence>MLTFDSSAVAEAASPAKTRTGFYEVSDSVKQGSRITFRGKLTTAGGSPLGGYKVDLMRTYNGSKWFRVASPRTYSNGKVSVTNVKIKATAKYRWVFRGTSGHAKSWSRTQKVVAKVPINLRIVRAAAAKKGSPYRYGASGPNAFDCSGLTQYAHKQVGIKLPRTSRDQYKKVRKISKSYRKPGDLLFFHRGGNVYHAAIYAGNNTMWTAPQSGESVKKAKIYSSSYYVGRAW</sequence>
<reference evidence="7" key="1">
    <citation type="submission" date="2018-05" db="EMBL/GenBank/DDBJ databases">
        <authorList>
            <person name="Lanie J.A."/>
            <person name="Ng W.-L."/>
            <person name="Kazmierczak K.M."/>
            <person name="Andrzejewski T.M."/>
            <person name="Davidsen T.M."/>
            <person name="Wayne K.J."/>
            <person name="Tettelin H."/>
            <person name="Glass J.I."/>
            <person name="Rusch D."/>
            <person name="Podicherti R."/>
            <person name="Tsui H.-C.T."/>
            <person name="Winkler M.E."/>
        </authorList>
    </citation>
    <scope>NUCLEOTIDE SEQUENCE</scope>
    <source>
        <strain evidence="7">ZC4RG45</strain>
    </source>
</reference>
<dbReference type="SUPFAM" id="SSF54001">
    <property type="entry name" value="Cysteine proteinases"/>
    <property type="match status" value="1"/>
</dbReference>
<dbReference type="Gene3D" id="3.90.1720.10">
    <property type="entry name" value="endopeptidase domain like (from Nostoc punctiforme)"/>
    <property type="match status" value="1"/>
</dbReference>
<name>A0A2W4J7V0_9PSEU</name>
<feature type="domain" description="NlpC/P60" evidence="5">
    <location>
        <begin position="116"/>
        <end position="232"/>
    </location>
</feature>
<comment type="caution">
    <text evidence="7">The sequence shown here is derived from an EMBL/GenBank/DDBJ whole genome shotgun (WGS) entry which is preliminary data.</text>
</comment>
<evidence type="ECO:0000313" key="8">
    <source>
        <dbReference type="Proteomes" id="UP000249324"/>
    </source>
</evidence>
<gene>
    <name evidence="6" type="ORF">DIU77_017855</name>
    <name evidence="7" type="ORF">DIU77_18910</name>
</gene>
<evidence type="ECO:0000313" key="6">
    <source>
        <dbReference type="EMBL" id="MFO7194110.1"/>
    </source>
</evidence>
<dbReference type="GO" id="GO:0008234">
    <property type="term" value="F:cysteine-type peptidase activity"/>
    <property type="evidence" value="ECO:0007669"/>
    <property type="project" value="UniProtKB-KW"/>
</dbReference>
<organism evidence="7">
    <name type="scientific">Thermocrispum agreste</name>
    <dbReference type="NCBI Taxonomy" id="37925"/>
    <lineage>
        <taxon>Bacteria</taxon>
        <taxon>Bacillati</taxon>
        <taxon>Actinomycetota</taxon>
        <taxon>Actinomycetes</taxon>
        <taxon>Pseudonocardiales</taxon>
        <taxon>Pseudonocardiaceae</taxon>
        <taxon>Thermocrispum</taxon>
    </lineage>
</organism>
<comment type="similarity">
    <text evidence="1">Belongs to the peptidase C40 family.</text>
</comment>
<dbReference type="InterPro" id="IPR000064">
    <property type="entry name" value="NLP_P60_dom"/>
</dbReference>